<sequence length="268" mass="28065">MSEPFALYETRGRIAVVTLNRPDTRNAIGEHSDCTDLVAAIERANADPAISVLVLTGAGSAFSAGGNLKGMRDRNGIGPLATPADTRDNYRRGVQKIALAFAGLEIATVAAVNGHAIGLGCDIACLCDLRVASDAAKFAASFVKMGIVPGDGGAWILPRAIGYANAAEMILTGDTYSAAEAKGMGLVNRVVPADQVLDQALALAERIAVNPPRAVRLAKRLLREGQHSRLADVLELSAAFQALAHETADHKEAVEAFLDKRPPQFTGA</sequence>
<dbReference type="PANTHER" id="PTHR11941">
    <property type="entry name" value="ENOYL-COA HYDRATASE-RELATED"/>
    <property type="match status" value="1"/>
</dbReference>
<evidence type="ECO:0000256" key="1">
    <source>
        <dbReference type="ARBA" id="ARBA00005254"/>
    </source>
</evidence>
<dbReference type="Gene3D" id="1.10.12.10">
    <property type="entry name" value="Lyase 2-enoyl-coa Hydratase, Chain A, domain 2"/>
    <property type="match status" value="1"/>
</dbReference>
<reference evidence="3 4" key="1">
    <citation type="submission" date="2021-01" db="EMBL/GenBank/DDBJ databases">
        <title>Brevundimonas vitis sp. nov., an bacterium isolated from grape (Vitis vinifera).</title>
        <authorList>
            <person name="Jiang L."/>
            <person name="Lee J."/>
        </authorList>
    </citation>
    <scope>NUCLEOTIDE SEQUENCE [LARGE SCALE GENOMIC DNA]</scope>
    <source>
        <strain evidence="3 4">GRTSA-9</strain>
    </source>
</reference>
<accession>A0ABX7BP44</accession>
<dbReference type="SUPFAM" id="SSF52096">
    <property type="entry name" value="ClpP/crotonase"/>
    <property type="match status" value="1"/>
</dbReference>
<organism evidence="3 4">
    <name type="scientific">Brevundimonas vitisensis</name>
    <dbReference type="NCBI Taxonomy" id="2800818"/>
    <lineage>
        <taxon>Bacteria</taxon>
        <taxon>Pseudomonadati</taxon>
        <taxon>Pseudomonadota</taxon>
        <taxon>Alphaproteobacteria</taxon>
        <taxon>Caulobacterales</taxon>
        <taxon>Caulobacteraceae</taxon>
        <taxon>Brevundimonas</taxon>
    </lineage>
</organism>
<gene>
    <name evidence="3" type="ORF">JIP62_11220</name>
</gene>
<dbReference type="InterPro" id="IPR029045">
    <property type="entry name" value="ClpP/crotonase-like_dom_sf"/>
</dbReference>
<dbReference type="Pfam" id="PF00378">
    <property type="entry name" value="ECH_1"/>
    <property type="match status" value="1"/>
</dbReference>
<dbReference type="NCBIfam" id="NF006699">
    <property type="entry name" value="PRK09245.1"/>
    <property type="match status" value="1"/>
</dbReference>
<evidence type="ECO:0000313" key="4">
    <source>
        <dbReference type="Proteomes" id="UP000595448"/>
    </source>
</evidence>
<keyword evidence="2" id="KW-0456">Lyase</keyword>
<protein>
    <submittedName>
        <fullName evidence="3">Crotonase/enoyl-CoA hydratase family protein</fullName>
    </submittedName>
</protein>
<dbReference type="InterPro" id="IPR001753">
    <property type="entry name" value="Enoyl-CoA_hydra/iso"/>
</dbReference>
<name>A0ABX7BP44_9CAUL</name>
<proteinExistence type="inferred from homology"/>
<dbReference type="EMBL" id="CP067977">
    <property type="protein sequence ID" value="QQQ17894.1"/>
    <property type="molecule type" value="Genomic_DNA"/>
</dbReference>
<dbReference type="Proteomes" id="UP000595448">
    <property type="component" value="Chromosome"/>
</dbReference>
<dbReference type="RefSeq" id="WP_201102269.1">
    <property type="nucleotide sequence ID" value="NZ_CP067977.1"/>
</dbReference>
<keyword evidence="4" id="KW-1185">Reference proteome</keyword>
<evidence type="ECO:0000313" key="3">
    <source>
        <dbReference type="EMBL" id="QQQ17894.1"/>
    </source>
</evidence>
<comment type="similarity">
    <text evidence="1">Belongs to the enoyl-CoA hydratase/isomerase family.</text>
</comment>
<dbReference type="CDD" id="cd06558">
    <property type="entry name" value="crotonase-like"/>
    <property type="match status" value="1"/>
</dbReference>
<evidence type="ECO:0000256" key="2">
    <source>
        <dbReference type="ARBA" id="ARBA00023239"/>
    </source>
</evidence>
<dbReference type="PANTHER" id="PTHR11941:SF54">
    <property type="entry name" value="ENOYL-COA HYDRATASE, MITOCHONDRIAL"/>
    <property type="match status" value="1"/>
</dbReference>
<dbReference type="InterPro" id="IPR014748">
    <property type="entry name" value="Enoyl-CoA_hydra_C"/>
</dbReference>
<dbReference type="Gene3D" id="3.90.226.10">
    <property type="entry name" value="2-enoyl-CoA Hydratase, Chain A, domain 1"/>
    <property type="match status" value="1"/>
</dbReference>